<evidence type="ECO:0000313" key="2">
    <source>
        <dbReference type="EMBL" id="SEL39439.1"/>
    </source>
</evidence>
<keyword evidence="3" id="KW-1185">Reference proteome</keyword>
<feature type="chain" id="PRO_5011525373" description="DUF2961 domain-containing protein" evidence="1">
    <location>
        <begin position="17"/>
        <end position="526"/>
    </location>
</feature>
<accession>A0A1H7PV02</accession>
<reference evidence="3" key="1">
    <citation type="submission" date="2016-10" db="EMBL/GenBank/DDBJ databases">
        <authorList>
            <person name="Varghese N."/>
            <person name="Submissions S."/>
        </authorList>
    </citation>
    <scope>NUCLEOTIDE SEQUENCE [LARGE SCALE GENOMIC DNA]</scope>
    <source>
        <strain evidence="3">Jip14</strain>
    </source>
</reference>
<evidence type="ECO:0000313" key="3">
    <source>
        <dbReference type="Proteomes" id="UP000198916"/>
    </source>
</evidence>
<proteinExistence type="predicted"/>
<name>A0A1H7PV02_9SPHI</name>
<dbReference type="Proteomes" id="UP000198916">
    <property type="component" value="Unassembled WGS sequence"/>
</dbReference>
<protein>
    <recommendedName>
        <fullName evidence="4">DUF2961 domain-containing protein</fullName>
    </recommendedName>
</protein>
<evidence type="ECO:0008006" key="4">
    <source>
        <dbReference type="Google" id="ProtNLM"/>
    </source>
</evidence>
<dbReference type="EMBL" id="FNZR01000005">
    <property type="protein sequence ID" value="SEL39439.1"/>
    <property type="molecule type" value="Genomic_DNA"/>
</dbReference>
<evidence type="ECO:0000256" key="1">
    <source>
        <dbReference type="SAM" id="SignalP"/>
    </source>
</evidence>
<dbReference type="AlphaFoldDB" id="A0A1H7PV02"/>
<dbReference type="PROSITE" id="PS51257">
    <property type="entry name" value="PROKAR_LIPOPROTEIN"/>
    <property type="match status" value="1"/>
</dbReference>
<dbReference type="Pfam" id="PF11175">
    <property type="entry name" value="DUF2961"/>
    <property type="match status" value="1"/>
</dbReference>
<feature type="signal peptide" evidence="1">
    <location>
        <begin position="1"/>
        <end position="16"/>
    </location>
</feature>
<keyword evidence="1" id="KW-0732">Signal</keyword>
<dbReference type="STRING" id="332977.SAMN05421740_10527"/>
<organism evidence="2 3">
    <name type="scientific">Parapedobacter koreensis</name>
    <dbReference type="NCBI Taxonomy" id="332977"/>
    <lineage>
        <taxon>Bacteria</taxon>
        <taxon>Pseudomonadati</taxon>
        <taxon>Bacteroidota</taxon>
        <taxon>Sphingobacteriia</taxon>
        <taxon>Sphingobacteriales</taxon>
        <taxon>Sphingobacteriaceae</taxon>
        <taxon>Parapedobacter</taxon>
    </lineage>
</organism>
<dbReference type="RefSeq" id="WP_177181121.1">
    <property type="nucleotide sequence ID" value="NZ_FNZR01000005.1"/>
</dbReference>
<dbReference type="Gene3D" id="2.60.120.1390">
    <property type="match status" value="2"/>
</dbReference>
<dbReference type="InterPro" id="IPR021345">
    <property type="entry name" value="DUF2961"/>
</dbReference>
<sequence>MKRFVLIGFASLFVLACSNEPSQQVTTLGSLLKEMTDFDAVAKYPSPVYTLKQASSHDRRSIAPDKPGWFANTDYNQFIREEKNDGRTEYVMLDAEGPGAIVRFWLTTVVKPGIMRFYFDNEADATIEIPGFDLLKGFDGLGPALLNPHTSYEPDGKGGNTLYLPLLYQKHCKVTWEYTDTTAIDKPHYYQINYRTYAPGTNVETFTPNHLTTYKSDIDQAEKTLWKPAAASGEKTTMNQQLPAGGETSVALPGGTNAIRTLAVRLNTPDSADYEKIWRSTWLKITFDNHETVLCPLGDFIGSGYGGHKIASWFRDLSADGELTSRWVMPYQQTAEITFINKGATEVGIAAAATVGAFEWDEATMYFHALYKYEENIHDAKWDYDVTKVATEDSTAPIDWNFATLSGKGVYMGNTLSINNHMETWYGEGDAKAYVDNETFPSEFGTGLEDYYNTSWAPVILYQTPFANAPRADDPSSKGYNTFTRTRMLDAIPFKKAFSFDMEMLSWDGGTIDAAATTYWYGFEKP</sequence>
<gene>
    <name evidence="2" type="ORF">SAMN05421740_10527</name>
</gene>